<evidence type="ECO:0000256" key="8">
    <source>
        <dbReference type="PROSITE-ProRule" id="PRU00284"/>
    </source>
</evidence>
<evidence type="ECO:0000256" key="2">
    <source>
        <dbReference type="ARBA" id="ARBA00022519"/>
    </source>
</evidence>
<dbReference type="AlphaFoldDB" id="A0A0P8BJC3"/>
<evidence type="ECO:0000256" key="9">
    <source>
        <dbReference type="SAM" id="Phobius"/>
    </source>
</evidence>
<dbReference type="GO" id="GO:0007165">
    <property type="term" value="P:signal transduction"/>
    <property type="evidence" value="ECO:0007669"/>
    <property type="project" value="UniProtKB-KW"/>
</dbReference>
<dbReference type="CDD" id="cd11386">
    <property type="entry name" value="MCP_signal"/>
    <property type="match status" value="1"/>
</dbReference>
<evidence type="ECO:0000256" key="7">
    <source>
        <dbReference type="ARBA" id="ARBA00029447"/>
    </source>
</evidence>
<feature type="domain" description="Methyl-accepting transducer" evidence="10">
    <location>
        <begin position="404"/>
        <end position="640"/>
    </location>
</feature>
<dbReference type="InterPro" id="IPR000727">
    <property type="entry name" value="T_SNARE_dom"/>
</dbReference>
<dbReference type="CDD" id="cd06225">
    <property type="entry name" value="HAMP"/>
    <property type="match status" value="1"/>
</dbReference>
<dbReference type="PANTHER" id="PTHR32089">
    <property type="entry name" value="METHYL-ACCEPTING CHEMOTAXIS PROTEIN MCPB"/>
    <property type="match status" value="1"/>
</dbReference>
<accession>A0A0P8BJC3</accession>
<keyword evidence="6 8" id="KW-0807">Transducer</keyword>
<dbReference type="PANTHER" id="PTHR32089:SF119">
    <property type="entry name" value="METHYL-ACCEPTING CHEMOTAXIS PROTEIN CTPL"/>
    <property type="match status" value="1"/>
</dbReference>
<feature type="domain" description="HAMP" evidence="12">
    <location>
        <begin position="441"/>
        <end position="494"/>
    </location>
</feature>
<dbReference type="PROSITE" id="PS50111">
    <property type="entry name" value="CHEMOTAXIS_TRANSDUC_2"/>
    <property type="match status" value="1"/>
</dbReference>
<organism evidence="13 14">
    <name type="scientific">Marinobacter excellens HL-55</name>
    <dbReference type="NCBI Taxonomy" id="1305731"/>
    <lineage>
        <taxon>Bacteria</taxon>
        <taxon>Pseudomonadati</taxon>
        <taxon>Pseudomonadota</taxon>
        <taxon>Gammaproteobacteria</taxon>
        <taxon>Pseudomonadales</taxon>
        <taxon>Marinobacteraceae</taxon>
        <taxon>Marinobacter</taxon>
    </lineage>
</organism>
<evidence type="ECO:0000259" key="11">
    <source>
        <dbReference type="PROSITE" id="PS50192"/>
    </source>
</evidence>
<dbReference type="PROSITE" id="PS50192">
    <property type="entry name" value="T_SNARE"/>
    <property type="match status" value="1"/>
</dbReference>
<keyword evidence="2" id="KW-0997">Cell inner membrane</keyword>
<feature type="transmembrane region" description="Helical" evidence="9">
    <location>
        <begin position="20"/>
        <end position="40"/>
    </location>
</feature>
<evidence type="ECO:0000256" key="5">
    <source>
        <dbReference type="ARBA" id="ARBA00023136"/>
    </source>
</evidence>
<proteinExistence type="inferred from homology"/>
<feature type="domain" description="HAMP" evidence="12">
    <location>
        <begin position="347"/>
        <end position="399"/>
    </location>
</feature>
<evidence type="ECO:0000259" key="12">
    <source>
        <dbReference type="PROSITE" id="PS50885"/>
    </source>
</evidence>
<dbReference type="InterPro" id="IPR004089">
    <property type="entry name" value="MCPsignal_dom"/>
</dbReference>
<protein>
    <submittedName>
        <fullName evidence="13">Methyl-accepting chemotaxis protein</fullName>
    </submittedName>
</protein>
<evidence type="ECO:0000259" key="10">
    <source>
        <dbReference type="PROSITE" id="PS50111"/>
    </source>
</evidence>
<dbReference type="GO" id="GO:0006935">
    <property type="term" value="P:chemotaxis"/>
    <property type="evidence" value="ECO:0007669"/>
    <property type="project" value="UniProtKB-ARBA"/>
</dbReference>
<dbReference type="STRING" id="1305731.GCA_000934705_00861"/>
<dbReference type="EMBL" id="LJZQ01000015">
    <property type="protein sequence ID" value="KPQ28453.1"/>
    <property type="molecule type" value="Genomic_DNA"/>
</dbReference>
<comment type="caution">
    <text evidence="13">The sequence shown here is derived from an EMBL/GenBank/DDBJ whole genome shotgun (WGS) entry which is preliminary data.</text>
</comment>
<name>A0A0P8BJC3_9GAMM</name>
<dbReference type="Gene3D" id="1.10.287.950">
    <property type="entry name" value="Methyl-accepting chemotaxis protein"/>
    <property type="match status" value="1"/>
</dbReference>
<dbReference type="InterPro" id="IPR003660">
    <property type="entry name" value="HAMP_dom"/>
</dbReference>
<evidence type="ECO:0000313" key="13">
    <source>
        <dbReference type="EMBL" id="KPQ28453.1"/>
    </source>
</evidence>
<dbReference type="SMART" id="SM00283">
    <property type="entry name" value="MA"/>
    <property type="match status" value="1"/>
</dbReference>
<comment type="subcellular location">
    <subcellularLocation>
        <location evidence="1">Cell inner membrane</location>
        <topology evidence="1">Multi-pass membrane protein</topology>
    </subcellularLocation>
</comment>
<dbReference type="OrthoDB" id="5800769at2"/>
<dbReference type="PROSITE" id="PS50885">
    <property type="entry name" value="HAMP"/>
    <property type="match status" value="2"/>
</dbReference>
<dbReference type="Proteomes" id="UP000050416">
    <property type="component" value="Unassembled WGS sequence"/>
</dbReference>
<feature type="domain" description="T-SNARE coiled-coil homology" evidence="11">
    <location>
        <begin position="591"/>
        <end position="653"/>
    </location>
</feature>
<evidence type="ECO:0000256" key="6">
    <source>
        <dbReference type="ARBA" id="ARBA00023224"/>
    </source>
</evidence>
<dbReference type="SUPFAM" id="SSF58104">
    <property type="entry name" value="Methyl-accepting chemotaxis protein (MCP) signaling domain"/>
    <property type="match status" value="1"/>
</dbReference>
<dbReference type="SMART" id="SM00304">
    <property type="entry name" value="HAMP"/>
    <property type="match status" value="2"/>
</dbReference>
<sequence length="676" mass="73290">MNYLINPAISLMNRLPMVYKFSLISILFLGPIIVLSWLVISSLNQSVQTMTRGIEGLAELQKVDQLLAASMDYRDYQAPGILKDEQALLEKAQVAAGQIDSLMADLAGQDRSFDTSGSWNDQVQALQEEWEALKENDNYQGNIDPQFKYYHEFVQKVLALLPATIEISGLGQDASRENLLLLGLVRNTLPEARTVVGRARSYGVFALVDGQVGYNLSEILNEIYDQLTNRSSLLSPSLSVALETSPRLASQAGGAVTRVDESLLALRDQIDTNIITPMRLELPWQEFDSSVVNQLGHYDTLADGLFEVVASNLEQRLNRETAQRRLIIGALLAVMVLVVYLYVGFFMSVRTAINRFSAAARSVAAGDMTTHIQLNNRDELGELTTEFNNMTDRIAELIRSVGATTADVGSQAVRVNDTAAANSEAVVRQMDETGQINEAMGQMVGAVNEVTESAHRVADSAGNAERNTESGRQVVADTVNTINRLSAEIAGAVEVINRVSADSTNISQVLVEIKAIAEQTNLLALNAAIEAARAGEQGRGFAVVADEVRSLSQRTHKSTEEIEGMISRLQGGVKEAVSAMTSSHDATEQTVQKSGEVTEALDRIAAGISEIVDMSHQIAQAAEEQSAVAKNVNANVERIGELGKSTASNAEETLASSRQMSELTASLQRLVEAFKV</sequence>
<dbReference type="PATRIC" id="fig|1305731.5.peg.610"/>
<dbReference type="Pfam" id="PF00672">
    <property type="entry name" value="HAMP"/>
    <property type="match status" value="1"/>
</dbReference>
<keyword evidence="4 9" id="KW-1133">Transmembrane helix</keyword>
<reference evidence="13 14" key="1">
    <citation type="submission" date="2015-09" db="EMBL/GenBank/DDBJ databases">
        <title>Identification and resolution of microdiversity through metagenomic sequencing of parallel consortia.</title>
        <authorList>
            <person name="Nelson W.C."/>
            <person name="Romine M.F."/>
            <person name="Lindemann S.R."/>
        </authorList>
    </citation>
    <scope>NUCLEOTIDE SEQUENCE [LARGE SCALE GENOMIC DNA]</scope>
    <source>
        <strain evidence="13">HL-55</strain>
    </source>
</reference>
<comment type="similarity">
    <text evidence="7">Belongs to the methyl-accepting chemotaxis (MCP) protein family.</text>
</comment>
<dbReference type="Pfam" id="PF00015">
    <property type="entry name" value="MCPsignal"/>
    <property type="match status" value="1"/>
</dbReference>
<dbReference type="FunFam" id="1.10.287.950:FF:000001">
    <property type="entry name" value="Methyl-accepting chemotaxis sensory transducer"/>
    <property type="match status" value="1"/>
</dbReference>
<gene>
    <name evidence="13" type="primary">mcp-10</name>
    <name evidence="13" type="ORF">HLUCCX14_10790</name>
</gene>
<dbReference type="GO" id="GO:0005886">
    <property type="term" value="C:plasma membrane"/>
    <property type="evidence" value="ECO:0007669"/>
    <property type="project" value="UniProtKB-SubCell"/>
</dbReference>
<evidence type="ECO:0000256" key="4">
    <source>
        <dbReference type="ARBA" id="ARBA00022989"/>
    </source>
</evidence>
<evidence type="ECO:0000256" key="1">
    <source>
        <dbReference type="ARBA" id="ARBA00004429"/>
    </source>
</evidence>
<evidence type="ECO:0000313" key="14">
    <source>
        <dbReference type="Proteomes" id="UP000050416"/>
    </source>
</evidence>
<keyword evidence="2" id="KW-1003">Cell membrane</keyword>
<keyword evidence="3 9" id="KW-0812">Transmembrane</keyword>
<evidence type="ECO:0000256" key="3">
    <source>
        <dbReference type="ARBA" id="ARBA00022692"/>
    </source>
</evidence>
<feature type="transmembrane region" description="Helical" evidence="9">
    <location>
        <begin position="326"/>
        <end position="347"/>
    </location>
</feature>
<keyword evidence="5 9" id="KW-0472">Membrane</keyword>